<dbReference type="eggNOG" id="ENOG502QSE3">
    <property type="taxonomic scope" value="Eukaryota"/>
</dbReference>
<evidence type="ECO:0000313" key="5">
    <source>
        <dbReference type="Proteomes" id="UP000000226"/>
    </source>
</evidence>
<evidence type="ECO:0000259" key="3">
    <source>
        <dbReference type="PROSITE" id="PS50966"/>
    </source>
</evidence>
<dbReference type="OMA" id="CNIFERA"/>
<dbReference type="GO" id="GO:0008270">
    <property type="term" value="F:zinc ion binding"/>
    <property type="evidence" value="ECO:0007669"/>
    <property type="project" value="UniProtKB-KW"/>
</dbReference>
<dbReference type="Gramene" id="ESW24214">
    <property type="protein sequence ID" value="ESW24214"/>
    <property type="gene ID" value="PHAVU_004G111700g"/>
</dbReference>
<dbReference type="InterPro" id="IPR018289">
    <property type="entry name" value="MULE_transposase_dom"/>
</dbReference>
<feature type="compositionally biased region" description="Basic and acidic residues" evidence="2">
    <location>
        <begin position="341"/>
        <end position="355"/>
    </location>
</feature>
<dbReference type="OrthoDB" id="683469at2759"/>
<dbReference type="Pfam" id="PF10551">
    <property type="entry name" value="MULE"/>
    <property type="match status" value="1"/>
</dbReference>
<accession>V7C265</accession>
<name>V7C265_PHAVU</name>
<keyword evidence="1" id="KW-0479">Metal-binding</keyword>
<dbReference type="Proteomes" id="UP000000226">
    <property type="component" value="Chromosome 4"/>
</dbReference>
<proteinExistence type="predicted"/>
<dbReference type="PROSITE" id="PS50966">
    <property type="entry name" value="ZF_SWIM"/>
    <property type="match status" value="1"/>
</dbReference>
<feature type="region of interest" description="Disordered" evidence="2">
    <location>
        <begin position="338"/>
        <end position="369"/>
    </location>
</feature>
<sequence length="369" mass="43109">MTFPNKEVALVAIKQYHIAEGFKFVFMESKTDRFIARFPGTIVEYVTQPFVIYGVQDNSCNIFERAFRAFKPCINGFNYCKPIVQVDGTFLTGKYHENFLTAIGQDGNQNIFPLTFAIVEGETKEALIWFFCLWQSHVIPQQNICMITDRGKAILLTLKFPEVAWKDMKFKNVEAKRQLINMGYEMKQPIVQAKLLALRSQFQQAFAWIDQIPLKKWTQAYDRGRRYGHMTTNLAKCMNSILKGARLLPILLFYNRQNSRLDLQELSIVQLRRLPMSYTIRLNDWWCDCWDFQALQLPCAHVIAVCSACHLQLKTFVDPIYNYWSTYMGPNFIPNPHMHRKETGRPTTDHIHNEMDEPLPNKQKKNALI</sequence>
<dbReference type="AlphaFoldDB" id="V7C265"/>
<evidence type="ECO:0000256" key="1">
    <source>
        <dbReference type="PROSITE-ProRule" id="PRU00325"/>
    </source>
</evidence>
<evidence type="ECO:0000313" key="4">
    <source>
        <dbReference type="EMBL" id="ESW24214.1"/>
    </source>
</evidence>
<reference evidence="5" key="1">
    <citation type="journal article" date="2014" name="Nat. Genet.">
        <title>A reference genome for common bean and genome-wide analysis of dual domestications.</title>
        <authorList>
            <person name="Schmutz J."/>
            <person name="McClean P.E."/>
            <person name="Mamidi S."/>
            <person name="Wu G.A."/>
            <person name="Cannon S.B."/>
            <person name="Grimwood J."/>
            <person name="Jenkins J."/>
            <person name="Shu S."/>
            <person name="Song Q."/>
            <person name="Chavarro C."/>
            <person name="Torres-Torres M."/>
            <person name="Geffroy V."/>
            <person name="Moghaddam S.M."/>
            <person name="Gao D."/>
            <person name="Abernathy B."/>
            <person name="Barry K."/>
            <person name="Blair M."/>
            <person name="Brick M.A."/>
            <person name="Chovatia M."/>
            <person name="Gepts P."/>
            <person name="Goodstein D.M."/>
            <person name="Gonzales M."/>
            <person name="Hellsten U."/>
            <person name="Hyten D.L."/>
            <person name="Jia G."/>
            <person name="Kelly J.D."/>
            <person name="Kudrna D."/>
            <person name="Lee R."/>
            <person name="Richard M.M."/>
            <person name="Miklas P.N."/>
            <person name="Osorno J.M."/>
            <person name="Rodrigues J."/>
            <person name="Thareau V."/>
            <person name="Urrea C.A."/>
            <person name="Wang M."/>
            <person name="Yu Y."/>
            <person name="Zhang M."/>
            <person name="Wing R.A."/>
            <person name="Cregan P.B."/>
            <person name="Rokhsar D.S."/>
            <person name="Jackson S.A."/>
        </authorList>
    </citation>
    <scope>NUCLEOTIDE SEQUENCE [LARGE SCALE GENOMIC DNA]</scope>
    <source>
        <strain evidence="5">cv. G19833</strain>
    </source>
</reference>
<dbReference type="PANTHER" id="PTHR31973:SF195">
    <property type="entry name" value="MUDR FAMILY TRANSPOSASE"/>
    <property type="match status" value="1"/>
</dbReference>
<dbReference type="Pfam" id="PF04434">
    <property type="entry name" value="SWIM"/>
    <property type="match status" value="1"/>
</dbReference>
<keyword evidence="5" id="KW-1185">Reference proteome</keyword>
<dbReference type="InterPro" id="IPR007527">
    <property type="entry name" value="Znf_SWIM"/>
</dbReference>
<organism evidence="4 5">
    <name type="scientific">Phaseolus vulgaris</name>
    <name type="common">Kidney bean</name>
    <name type="synonym">French bean</name>
    <dbReference type="NCBI Taxonomy" id="3885"/>
    <lineage>
        <taxon>Eukaryota</taxon>
        <taxon>Viridiplantae</taxon>
        <taxon>Streptophyta</taxon>
        <taxon>Embryophyta</taxon>
        <taxon>Tracheophyta</taxon>
        <taxon>Spermatophyta</taxon>
        <taxon>Magnoliopsida</taxon>
        <taxon>eudicotyledons</taxon>
        <taxon>Gunneridae</taxon>
        <taxon>Pentapetalae</taxon>
        <taxon>rosids</taxon>
        <taxon>fabids</taxon>
        <taxon>Fabales</taxon>
        <taxon>Fabaceae</taxon>
        <taxon>Papilionoideae</taxon>
        <taxon>50 kb inversion clade</taxon>
        <taxon>NPAAA clade</taxon>
        <taxon>indigoferoid/millettioid clade</taxon>
        <taxon>Phaseoleae</taxon>
        <taxon>Phaseolus</taxon>
    </lineage>
</organism>
<keyword evidence="1" id="KW-0863">Zinc-finger</keyword>
<keyword evidence="1" id="KW-0862">Zinc</keyword>
<dbReference type="PANTHER" id="PTHR31973">
    <property type="entry name" value="POLYPROTEIN, PUTATIVE-RELATED"/>
    <property type="match status" value="1"/>
</dbReference>
<protein>
    <recommendedName>
        <fullName evidence="3">SWIM-type domain-containing protein</fullName>
    </recommendedName>
</protein>
<dbReference type="EMBL" id="CM002291">
    <property type="protein sequence ID" value="ESW24214.1"/>
    <property type="molecule type" value="Genomic_DNA"/>
</dbReference>
<evidence type="ECO:0000256" key="2">
    <source>
        <dbReference type="SAM" id="MobiDB-lite"/>
    </source>
</evidence>
<gene>
    <name evidence="4" type="ORF">PHAVU_004G111700g</name>
</gene>
<feature type="domain" description="SWIM-type" evidence="3">
    <location>
        <begin position="278"/>
        <end position="310"/>
    </location>
</feature>
<dbReference type="STRING" id="3885.V7C265"/>